<accession>A0ACC1LRT3</accession>
<evidence type="ECO:0000313" key="2">
    <source>
        <dbReference type="Proteomes" id="UP001140096"/>
    </source>
</evidence>
<protein>
    <submittedName>
        <fullName evidence="1">Uncharacterized protein</fullName>
    </submittedName>
</protein>
<dbReference type="Proteomes" id="UP001140096">
    <property type="component" value="Unassembled WGS sequence"/>
</dbReference>
<name>A0ACC1LRT3_9FUNG</name>
<reference evidence="1" key="1">
    <citation type="submission" date="2022-07" db="EMBL/GenBank/DDBJ databases">
        <title>Phylogenomic reconstructions and comparative analyses of Kickxellomycotina fungi.</title>
        <authorList>
            <person name="Reynolds N.K."/>
            <person name="Stajich J.E."/>
            <person name="Barry K."/>
            <person name="Grigoriev I.V."/>
            <person name="Crous P."/>
            <person name="Smith M.E."/>
        </authorList>
    </citation>
    <scope>NUCLEOTIDE SEQUENCE</scope>
    <source>
        <strain evidence="1">CBS 102833</strain>
    </source>
</reference>
<sequence length="994" mass="109469">MSAKRAYLEADNAGAGASSAAIEPYSTYLVAHEVLVSLRAVRSESEILEAGQRALLTVRTSASLPSAVRQVAVRLVSLLCAHPVTDSVAMVDGLTLALITAEPSVRCEIYQALGTLYEIKGIFATVTISDDAKSALDVAILSDLNHSQHHLRSAALALLPIVRPHGQSTGPNSVFNTICSYAADAHPKVRQAALCAILRQHMMGAALPVEMYDECVVATKDDFEQVRLVAIELIWAISSAYPEHPVTIEKYETTETIRLLDDAFVKLCDMVNDSSVIVRQRACAILGRYRDVKHTFLSQTFSKQVMSNLRRFVHRGQRGKSGRKRGQHHSGPSKSSIPTPQGDIEVESDEFKLLDSGAAGAFVHGLEDEYQEVRDAAIESITELSIGSTEFAAKAVDFLVDMFNDSSDRVRLCAIRALVAIGDRSLIRLTEEQLSIALSAMKDASNIVREGIYAFLAVSVVARPDALTKLMAAIKSSLDKYPDDQMPIYRALMALGLSHSNVINTAFVRALLGINEHYLSREAKIEDTVYAGNVILLMNTDLPTRRDLALVLPDYVFSHLPYLRDKYQGCLPQDIAMSVPRELEFVRQMLEQPRDDPAIAQLALDDKQQQLSSALTNIRSLLSLVCDREELRDGDGTKTAALLARRVDELEQSWKSTAIGAAAVQQADLAVVGYARAVHLVLLMQSRAANMLRRQEHIDMASNAMHDVYKIEARSVGLDPSCRLALVYLRLFAHAAWFHAHSLARYDSRLLERMRAEFVLRVKRTEKLLRDQSIHPSELVDLVQCPSLQLTESEAPQPANIQLEQAAESILAFIVGFKPLLFLPDGHCQHVSANCSKTAIARRPVEFNHVFPLHLSLTASLAWIAHRSKVVVMVTLPTNENITLHPPPSALKPLSPMHWALAWDEIPVSLPLSSGESTAVKLAIALQHAADVPWSDSFILKGSIVPDTYKIENYYKTAGDIARRHICIPITDSSLSIGVNPVEFKPAPSSFTRI</sequence>
<proteinExistence type="predicted"/>
<dbReference type="EMBL" id="JANBUP010000047">
    <property type="protein sequence ID" value="KAJ2813530.1"/>
    <property type="molecule type" value="Genomic_DNA"/>
</dbReference>
<organism evidence="1 2">
    <name type="scientific">Coemansia furcata</name>
    <dbReference type="NCBI Taxonomy" id="417177"/>
    <lineage>
        <taxon>Eukaryota</taxon>
        <taxon>Fungi</taxon>
        <taxon>Fungi incertae sedis</taxon>
        <taxon>Zoopagomycota</taxon>
        <taxon>Kickxellomycotina</taxon>
        <taxon>Kickxellomycetes</taxon>
        <taxon>Kickxellales</taxon>
        <taxon>Kickxellaceae</taxon>
        <taxon>Coemansia</taxon>
    </lineage>
</organism>
<keyword evidence="2" id="KW-1185">Reference proteome</keyword>
<evidence type="ECO:0000313" key="1">
    <source>
        <dbReference type="EMBL" id="KAJ2813530.1"/>
    </source>
</evidence>
<comment type="caution">
    <text evidence="1">The sequence shown here is derived from an EMBL/GenBank/DDBJ whole genome shotgun (WGS) entry which is preliminary data.</text>
</comment>
<gene>
    <name evidence="1" type="ORF">H4S07_000623</name>
</gene>